<sequence>MALSLWDDRTHRELVTLRCMRKTLHTMPVALAGAAHSATLHYRQRDALRQLTNAGVSDRLVTALIARIKSLLAERSHLTHRQIEERLAQAGTPVPAARLALKLAWECGELTYRNRSGGWNREHRTFALTATSHPDLHLSLDRDTATTRLIEAYFDRYGPASLRDATWWSGLSRTAVVTALDQAGRPLTAVSTPWADSTLYLPRARFEEFTRQRNEQSPAQVHFLAHEDVALKAYAETRKRYLGALDEDSAFNQIGEALPAIVINGRVTGSWSWDVPTRAVRCRLHRTPAEGADRTAVRAAARQLTVALRAGYAEIRANRPAPHGLAELLPSPSP</sequence>
<protein>
    <submittedName>
        <fullName evidence="1">Winged helix DNA-binding protein</fullName>
    </submittedName>
</protein>
<dbReference type="PANTHER" id="PTHR38479:SF2">
    <property type="entry name" value="WINGED HELIX DNA-BINDING DOMAIN-CONTAINING PROTEIN"/>
    <property type="match status" value="1"/>
</dbReference>
<keyword evidence="2" id="KW-1185">Reference proteome</keyword>
<dbReference type="Proteomes" id="UP000239209">
    <property type="component" value="Unassembled WGS sequence"/>
</dbReference>
<comment type="caution">
    <text evidence="1">The sequence shown here is derived from an EMBL/GenBank/DDBJ whole genome shotgun (WGS) entry which is preliminary data.</text>
</comment>
<gene>
    <name evidence="1" type="ORF">CLV70_11849</name>
</gene>
<organism evidence="1 2">
    <name type="scientific">Pseudosporangium ferrugineum</name>
    <dbReference type="NCBI Taxonomy" id="439699"/>
    <lineage>
        <taxon>Bacteria</taxon>
        <taxon>Bacillati</taxon>
        <taxon>Actinomycetota</taxon>
        <taxon>Actinomycetes</taxon>
        <taxon>Micromonosporales</taxon>
        <taxon>Micromonosporaceae</taxon>
        <taxon>Pseudosporangium</taxon>
    </lineage>
</organism>
<name>A0A2T0RLB9_9ACTN</name>
<dbReference type="Pfam" id="PF06224">
    <property type="entry name" value="AlkZ-like"/>
    <property type="match status" value="1"/>
</dbReference>
<reference evidence="1 2" key="1">
    <citation type="submission" date="2018-03" db="EMBL/GenBank/DDBJ databases">
        <title>Genomic Encyclopedia of Archaeal and Bacterial Type Strains, Phase II (KMG-II): from individual species to whole genera.</title>
        <authorList>
            <person name="Goeker M."/>
        </authorList>
    </citation>
    <scope>NUCLEOTIDE SEQUENCE [LARGE SCALE GENOMIC DNA]</scope>
    <source>
        <strain evidence="1 2">DSM 45348</strain>
    </source>
</reference>
<accession>A0A2T0RLB9</accession>
<evidence type="ECO:0000313" key="2">
    <source>
        <dbReference type="Proteomes" id="UP000239209"/>
    </source>
</evidence>
<evidence type="ECO:0000313" key="1">
    <source>
        <dbReference type="EMBL" id="PRY21984.1"/>
    </source>
</evidence>
<dbReference type="GO" id="GO:0003677">
    <property type="term" value="F:DNA binding"/>
    <property type="evidence" value="ECO:0007669"/>
    <property type="project" value="UniProtKB-KW"/>
</dbReference>
<dbReference type="InterPro" id="IPR009351">
    <property type="entry name" value="AlkZ-like"/>
</dbReference>
<proteinExistence type="predicted"/>
<dbReference type="AlphaFoldDB" id="A0A2T0RLB9"/>
<dbReference type="PANTHER" id="PTHR38479">
    <property type="entry name" value="LMO0824 PROTEIN"/>
    <property type="match status" value="1"/>
</dbReference>
<dbReference type="EMBL" id="PVZG01000018">
    <property type="protein sequence ID" value="PRY21984.1"/>
    <property type="molecule type" value="Genomic_DNA"/>
</dbReference>
<keyword evidence="1" id="KW-0238">DNA-binding</keyword>